<organism evidence="2 3">
    <name type="scientific">Pseudotabrizicola algicola</name>
    <dbReference type="NCBI Taxonomy" id="2709381"/>
    <lineage>
        <taxon>Bacteria</taxon>
        <taxon>Pseudomonadati</taxon>
        <taxon>Pseudomonadota</taxon>
        <taxon>Alphaproteobacteria</taxon>
        <taxon>Rhodobacterales</taxon>
        <taxon>Paracoccaceae</taxon>
        <taxon>Pseudotabrizicola</taxon>
    </lineage>
</organism>
<gene>
    <name evidence="2" type="ORF">G3572_16575</name>
</gene>
<keyword evidence="3" id="KW-1185">Reference proteome</keyword>
<sequence>MRKLLACLVLAGCVGPLGGAPQPQAARLSAEVLTLTLTDGTVCRVTNWTVVPEGRLDPCLPGARYAVRLVENPNFLRQIWTGLTSALGAEGAVPPMAEVEITDAAGRSQVFVSPPPVGNIFKD</sequence>
<keyword evidence="1" id="KW-0732">Signal</keyword>
<evidence type="ECO:0000256" key="1">
    <source>
        <dbReference type="SAM" id="SignalP"/>
    </source>
</evidence>
<proteinExistence type="predicted"/>
<protein>
    <recommendedName>
        <fullName evidence="4">Lipoprotein</fullName>
    </recommendedName>
</protein>
<feature type="chain" id="PRO_5025374394" description="Lipoprotein" evidence="1">
    <location>
        <begin position="20"/>
        <end position="123"/>
    </location>
</feature>
<dbReference type="EMBL" id="JAAIKE010000006">
    <property type="protein sequence ID" value="NEX47826.1"/>
    <property type="molecule type" value="Genomic_DNA"/>
</dbReference>
<dbReference type="AlphaFoldDB" id="A0A6B3RRR1"/>
<dbReference type="RefSeq" id="WP_164613937.1">
    <property type="nucleotide sequence ID" value="NZ_JAAIKE010000006.1"/>
</dbReference>
<evidence type="ECO:0000313" key="3">
    <source>
        <dbReference type="Proteomes" id="UP000481421"/>
    </source>
</evidence>
<reference evidence="2 3" key="1">
    <citation type="submission" date="2020-02" db="EMBL/GenBank/DDBJ databases">
        <title>Rhodobacter algicola sp. nov., isolated from microalga culture.</title>
        <authorList>
            <person name="Park C.-Y."/>
        </authorList>
    </citation>
    <scope>NUCLEOTIDE SEQUENCE [LARGE SCALE GENOMIC DNA]</scope>
    <source>
        <strain evidence="2 3">ETT8</strain>
    </source>
</reference>
<evidence type="ECO:0008006" key="4">
    <source>
        <dbReference type="Google" id="ProtNLM"/>
    </source>
</evidence>
<dbReference type="Proteomes" id="UP000481421">
    <property type="component" value="Unassembled WGS sequence"/>
</dbReference>
<feature type="signal peptide" evidence="1">
    <location>
        <begin position="1"/>
        <end position="19"/>
    </location>
</feature>
<comment type="caution">
    <text evidence="2">The sequence shown here is derived from an EMBL/GenBank/DDBJ whole genome shotgun (WGS) entry which is preliminary data.</text>
</comment>
<accession>A0A6B3RRR1</accession>
<name>A0A6B3RRR1_9RHOB</name>
<evidence type="ECO:0000313" key="2">
    <source>
        <dbReference type="EMBL" id="NEX47826.1"/>
    </source>
</evidence>